<reference evidence="1 2" key="1">
    <citation type="journal article" date="2016" name="Nat. Commun.">
        <title>Thousands of microbial genomes shed light on interconnected biogeochemical processes in an aquifer system.</title>
        <authorList>
            <person name="Anantharaman K."/>
            <person name="Brown C.T."/>
            <person name="Hug L.A."/>
            <person name="Sharon I."/>
            <person name="Castelle C.J."/>
            <person name="Probst A.J."/>
            <person name="Thomas B.C."/>
            <person name="Singh A."/>
            <person name="Wilkins M.J."/>
            <person name="Karaoz U."/>
            <person name="Brodie E.L."/>
            <person name="Williams K.H."/>
            <person name="Hubbard S.S."/>
            <person name="Banfield J.F."/>
        </authorList>
    </citation>
    <scope>NUCLEOTIDE SEQUENCE [LARGE SCALE GENOMIC DNA]</scope>
</reference>
<proteinExistence type="predicted"/>
<dbReference type="AlphaFoldDB" id="A0A1F6G431"/>
<organism evidence="1 2">
    <name type="scientific">Candidatus Kaiserbacteria bacterium RIFOXYD1_FULL_47_14</name>
    <dbReference type="NCBI Taxonomy" id="1798533"/>
    <lineage>
        <taxon>Bacteria</taxon>
        <taxon>Candidatus Kaiseribacteriota</taxon>
    </lineage>
</organism>
<accession>A0A1F6G431</accession>
<name>A0A1F6G431_9BACT</name>
<comment type="caution">
    <text evidence="1">The sequence shown here is derived from an EMBL/GenBank/DDBJ whole genome shotgun (WGS) entry which is preliminary data.</text>
</comment>
<dbReference type="Proteomes" id="UP000176867">
    <property type="component" value="Unassembled WGS sequence"/>
</dbReference>
<protein>
    <submittedName>
        <fullName evidence="1">Uncharacterized protein</fullName>
    </submittedName>
</protein>
<gene>
    <name evidence="1" type="ORF">A2609_03380</name>
</gene>
<dbReference type="EMBL" id="MFMU01000017">
    <property type="protein sequence ID" value="OGG92867.1"/>
    <property type="molecule type" value="Genomic_DNA"/>
</dbReference>
<sequence length="134" mass="15152">MKVLVRITRHPFDAAREAFLKSVFGSDLVVVTDDIRYGDDAVASVKELIQRIESETGGEIVAVEVQAPPPALIRLVDRQRDLGVVLIRAQFERDEFGRAIVEGKDESGRDLLQFSHYEVLEQIVFKTKKLEPMD</sequence>
<evidence type="ECO:0000313" key="2">
    <source>
        <dbReference type="Proteomes" id="UP000176867"/>
    </source>
</evidence>
<evidence type="ECO:0000313" key="1">
    <source>
        <dbReference type="EMBL" id="OGG92867.1"/>
    </source>
</evidence>
<dbReference type="STRING" id="1798533.A2609_03380"/>